<accession>A0A2P1MY19</accession>
<organism evidence="1 2">
    <name type="scientific">Staphylococcus phage phiSA_BS1</name>
    <dbReference type="NCBI Taxonomy" id="2126734"/>
    <lineage>
        <taxon>Viruses</taxon>
        <taxon>Duplodnaviria</taxon>
        <taxon>Heunggongvirae</taxon>
        <taxon>Uroviricota</taxon>
        <taxon>Caudoviricetes</taxon>
        <taxon>Herelleviridae</taxon>
        <taxon>Twortvirinae</taxon>
        <taxon>Baoshanvirus</taxon>
        <taxon>Baoshanvirus BS1</taxon>
    </lineage>
</organism>
<dbReference type="GeneID" id="54990103"/>
<dbReference type="EMBL" id="MH078572">
    <property type="protein sequence ID" value="AVP40464.1"/>
    <property type="molecule type" value="Genomic_DNA"/>
</dbReference>
<dbReference type="InterPro" id="IPR057895">
    <property type="entry name" value="Mom"/>
</dbReference>
<evidence type="ECO:0000313" key="2">
    <source>
        <dbReference type="Proteomes" id="UP000241797"/>
    </source>
</evidence>
<dbReference type="Pfam" id="PF25680">
    <property type="entry name" value="Mom"/>
    <property type="match status" value="1"/>
</dbReference>
<protein>
    <submittedName>
        <fullName evidence="1">Uncharacterized protein</fullName>
    </submittedName>
</protein>
<dbReference type="KEGG" id="vg:54990103"/>
<dbReference type="RefSeq" id="YP_009799614.1">
    <property type="nucleotide sequence ID" value="NC_047945.1"/>
</dbReference>
<reference evidence="1 2" key="1">
    <citation type="submission" date="2018-03" db="EMBL/GenBank/DDBJ databases">
        <title>Isolation, the biological characteristics and genomics of two new strains of lysate Staphylococcus aureus phage.</title>
        <authorList>
            <person name="Jin X."/>
            <person name="Zhang C."/>
        </authorList>
    </citation>
    <scope>NUCLEOTIDE SEQUENCE [LARGE SCALE GENOMIC DNA]</scope>
</reference>
<proteinExistence type="predicted"/>
<name>A0A2P1MY19_9CAUD</name>
<dbReference type="Proteomes" id="UP000241797">
    <property type="component" value="Segment"/>
</dbReference>
<evidence type="ECO:0000313" key="1">
    <source>
        <dbReference type="EMBL" id="AVP40464.1"/>
    </source>
</evidence>
<keyword evidence="2" id="KW-1185">Reference proteome</keyword>
<sequence length="227" mass="26870">MELKDIKSELSVREIDKKDTMDIIENKHYLRRKPPMSFAYGLFLKGDLVGIITIGKPASNNLCIGVAGKDLAKYVYELNRMFVYDYMPRNTGSYFLGKVLKMAKHKNMLLVSFSDTGMHHQGYIYQATNWYYTGHSAKRTDTYNPKGTHPRDYKPKKEYAHLRRVRSVKNRYVYFCADKKHKKLFMDNLKYPIIHEYPKGQNENYIVGEAKPRTLIWNKETDEYYYE</sequence>